<proteinExistence type="predicted"/>
<evidence type="ECO:0000313" key="2">
    <source>
        <dbReference type="Proteomes" id="UP000789525"/>
    </source>
</evidence>
<organism evidence="1 2">
    <name type="scientific">Acaulospora colombiana</name>
    <dbReference type="NCBI Taxonomy" id="27376"/>
    <lineage>
        <taxon>Eukaryota</taxon>
        <taxon>Fungi</taxon>
        <taxon>Fungi incertae sedis</taxon>
        <taxon>Mucoromycota</taxon>
        <taxon>Glomeromycotina</taxon>
        <taxon>Glomeromycetes</taxon>
        <taxon>Diversisporales</taxon>
        <taxon>Acaulosporaceae</taxon>
        <taxon>Acaulospora</taxon>
    </lineage>
</organism>
<dbReference type="Proteomes" id="UP000789525">
    <property type="component" value="Unassembled WGS sequence"/>
</dbReference>
<reference evidence="1" key="1">
    <citation type="submission" date="2021-06" db="EMBL/GenBank/DDBJ databases">
        <authorList>
            <person name="Kallberg Y."/>
            <person name="Tangrot J."/>
            <person name="Rosling A."/>
        </authorList>
    </citation>
    <scope>NUCLEOTIDE SEQUENCE</scope>
    <source>
        <strain evidence="1">CL356</strain>
    </source>
</reference>
<accession>A0ACA9LZB7</accession>
<dbReference type="EMBL" id="CAJVPT010008525">
    <property type="protein sequence ID" value="CAG8552734.1"/>
    <property type="molecule type" value="Genomic_DNA"/>
</dbReference>
<gene>
    <name evidence="1" type="ORF">ACOLOM_LOCUS4919</name>
</gene>
<sequence>MERTKTELSVWRASVDDESVVYLDDEVRVSVSHPQVWCTNKKSPFGADTQTTTRLATHQSNREISSDDLRDYRLEYVIYFITSEPPQYREAEDHKKKSSIDLTWIWTTRVDARSLQASCRRCCCLGPTGVGQLATRPRIAGVADYAVQCNIVNKYKPRVTDIYRGGGQEQNSIHRISAKWLARFVDVAQWTHSLPALARTKMTALRDYIQSYRPGQSDGRTLRAL</sequence>
<evidence type="ECO:0000313" key="1">
    <source>
        <dbReference type="EMBL" id="CAG8552734.1"/>
    </source>
</evidence>
<comment type="caution">
    <text evidence="1">The sequence shown here is derived from an EMBL/GenBank/DDBJ whole genome shotgun (WGS) entry which is preliminary data.</text>
</comment>
<name>A0ACA9LZB7_9GLOM</name>
<keyword evidence="2" id="KW-1185">Reference proteome</keyword>
<protein>
    <submittedName>
        <fullName evidence="1">12126_t:CDS:1</fullName>
    </submittedName>
</protein>